<dbReference type="PATRIC" id="fig|1769779.3.peg.1634"/>
<proteinExistence type="predicted"/>
<organism evidence="3 4">
    <name type="scientific">Microbulbifer aggregans</name>
    <dbReference type="NCBI Taxonomy" id="1769779"/>
    <lineage>
        <taxon>Bacteria</taxon>
        <taxon>Pseudomonadati</taxon>
        <taxon>Pseudomonadota</taxon>
        <taxon>Gammaproteobacteria</taxon>
        <taxon>Cellvibrionales</taxon>
        <taxon>Microbulbiferaceae</taxon>
        <taxon>Microbulbifer</taxon>
    </lineage>
</organism>
<dbReference type="Proteomes" id="UP000095672">
    <property type="component" value="Chromosome"/>
</dbReference>
<evidence type="ECO:0000256" key="2">
    <source>
        <dbReference type="SAM" id="SignalP"/>
    </source>
</evidence>
<feature type="coiled-coil region" evidence="1">
    <location>
        <begin position="27"/>
        <end position="54"/>
    </location>
</feature>
<feature type="signal peptide" evidence="2">
    <location>
        <begin position="1"/>
        <end position="19"/>
    </location>
</feature>
<dbReference type="KEGG" id="micc:AUP74_01635"/>
<accession>A0A1C9W7G6</accession>
<keyword evidence="2" id="KW-0732">Signal</keyword>
<keyword evidence="1" id="KW-0175">Coiled coil</keyword>
<dbReference type="RefSeq" id="WP_069947137.1">
    <property type="nucleotide sequence ID" value="NZ_CP014143.1"/>
</dbReference>
<dbReference type="OrthoDB" id="5395931at2"/>
<protein>
    <recommendedName>
        <fullName evidence="5">AraC family transcriptional regulator</fullName>
    </recommendedName>
</protein>
<evidence type="ECO:0000313" key="3">
    <source>
        <dbReference type="EMBL" id="AOS97068.1"/>
    </source>
</evidence>
<dbReference type="STRING" id="1769779.AUP74_01635"/>
<keyword evidence="4" id="KW-1185">Reference proteome</keyword>
<dbReference type="AlphaFoldDB" id="A0A1C9W7G6"/>
<name>A0A1C9W7G6_9GAMM</name>
<dbReference type="EMBL" id="CP014143">
    <property type="protein sequence ID" value="AOS97068.1"/>
    <property type="molecule type" value="Genomic_DNA"/>
</dbReference>
<reference evidence="4" key="1">
    <citation type="submission" date="2016-01" db="EMBL/GenBank/DDBJ databases">
        <title>Complete genome sequence of Microbulbifer sp. CCB-MM1, a halophile isolated from Matang Mangrove Forest, Perak.</title>
        <authorList>
            <person name="Moh T.H."/>
            <person name="Dinesh B."/>
            <person name="Lau N.-S."/>
            <person name="Go F."/>
            <person name="Alexander Chong S.-C."/>
        </authorList>
    </citation>
    <scope>NUCLEOTIDE SEQUENCE [LARGE SCALE GENOMIC DNA]</scope>
    <source>
        <strain evidence="4">CCB-MM1</strain>
    </source>
</reference>
<evidence type="ECO:0000313" key="4">
    <source>
        <dbReference type="Proteomes" id="UP000095672"/>
    </source>
</evidence>
<evidence type="ECO:0008006" key="5">
    <source>
        <dbReference type="Google" id="ProtNLM"/>
    </source>
</evidence>
<gene>
    <name evidence="3" type="ORF">AUP74_01635</name>
</gene>
<feature type="chain" id="PRO_5008895519" description="AraC family transcriptional regulator" evidence="2">
    <location>
        <begin position="20"/>
        <end position="169"/>
    </location>
</feature>
<sequence length="169" mass="18913" precursor="true">MFRILQLTFLMLSASLVFAQSVSRDEIRGLDEQIQDAKKDVIELTAELTQLEEKLLFPSNTQAAFFVSLPKESNFDLEAVELKLNNEVVAHHLYTFRELEALRKGGVQKIHTANVQSGNHPLEVSFLGKSASGRELRATATHTVEKRVGPAFVEIEIAGEQSAISFKDW</sequence>
<evidence type="ECO:0000256" key="1">
    <source>
        <dbReference type="SAM" id="Coils"/>
    </source>
</evidence>